<dbReference type="PROSITE" id="PS51257">
    <property type="entry name" value="PROKAR_LIPOPROTEIN"/>
    <property type="match status" value="1"/>
</dbReference>
<organism evidence="1 2">
    <name type="scientific">Campylobacter mucosalis CCUG 21559</name>
    <dbReference type="NCBI Taxonomy" id="1032067"/>
    <lineage>
        <taxon>Bacteria</taxon>
        <taxon>Pseudomonadati</taxon>
        <taxon>Campylobacterota</taxon>
        <taxon>Epsilonproteobacteria</taxon>
        <taxon>Campylobacterales</taxon>
        <taxon>Campylobacteraceae</taxon>
        <taxon>Campylobacter</taxon>
    </lineage>
</organism>
<proteinExistence type="predicted"/>
<reference evidence="1 2" key="1">
    <citation type="submission" date="2016-07" db="EMBL/GenBank/DDBJ databases">
        <title>Comparative genomics of the Campylobacter concisus group.</title>
        <authorList>
            <person name="Miller W.G."/>
            <person name="Yee E."/>
            <person name="Chapman M.H."/>
            <person name="Huynh S."/>
            <person name="Bono J.L."/>
            <person name="On S.L.W."/>
            <person name="StLeger J."/>
            <person name="Foster G."/>
            <person name="Parker C.T."/>
        </authorList>
    </citation>
    <scope>NUCLEOTIDE SEQUENCE [LARGE SCALE GENOMIC DNA]</scope>
    <source>
        <strain evidence="1 2">CCUG 21559</strain>
    </source>
</reference>
<evidence type="ECO:0000313" key="1">
    <source>
        <dbReference type="EMBL" id="QCD45711.1"/>
    </source>
</evidence>
<dbReference type="Proteomes" id="UP000503264">
    <property type="component" value="Chromosome"/>
</dbReference>
<sequence>MKKVLVTAMAVVFFVGCGVSDKSKVVRSDGSNAIARYSIADALNSQLAKEKLPSDVKFVFGASQGKVVKKGLVSNKKTNGVGKSNEESCQRAFILALVSFADSAKQEGANKVVNLVSYFKKQEFKSTTEYECAIGNLMSGVALKGDIAK</sequence>
<accession>A0A6G5QJ81</accession>
<dbReference type="EMBL" id="CP012542">
    <property type="protein sequence ID" value="QCD45711.1"/>
    <property type="molecule type" value="Genomic_DNA"/>
</dbReference>
<gene>
    <name evidence="1" type="ORF">CMUC_1972</name>
</gene>
<dbReference type="AlphaFoldDB" id="A0A6G5QJ81"/>
<protein>
    <submittedName>
        <fullName evidence="1">Putative excinuclease, ATPase subunit</fullName>
    </submittedName>
</protein>
<keyword evidence="2" id="KW-1185">Reference proteome</keyword>
<evidence type="ECO:0000313" key="2">
    <source>
        <dbReference type="Proteomes" id="UP000503264"/>
    </source>
</evidence>
<name>A0A6G5QJ81_9BACT</name>
<dbReference type="RefSeq" id="WP_171994336.1">
    <property type="nucleotide sequence ID" value="NZ_CP012542.1"/>
</dbReference>